<dbReference type="EMBL" id="JANJQO010002031">
    <property type="protein sequence ID" value="KAJ2968328.1"/>
    <property type="molecule type" value="Genomic_DNA"/>
</dbReference>
<accession>A0ACC1MQ29</accession>
<organism evidence="1 2">
    <name type="scientific">Zarea fungicola</name>
    <dbReference type="NCBI Taxonomy" id="93591"/>
    <lineage>
        <taxon>Eukaryota</taxon>
        <taxon>Fungi</taxon>
        <taxon>Dikarya</taxon>
        <taxon>Ascomycota</taxon>
        <taxon>Pezizomycotina</taxon>
        <taxon>Sordariomycetes</taxon>
        <taxon>Hypocreomycetidae</taxon>
        <taxon>Hypocreales</taxon>
        <taxon>Cordycipitaceae</taxon>
        <taxon>Zarea</taxon>
    </lineage>
</organism>
<evidence type="ECO:0000313" key="1">
    <source>
        <dbReference type="EMBL" id="KAJ2968328.1"/>
    </source>
</evidence>
<evidence type="ECO:0000313" key="2">
    <source>
        <dbReference type="Proteomes" id="UP001143910"/>
    </source>
</evidence>
<dbReference type="Proteomes" id="UP001143910">
    <property type="component" value="Unassembled WGS sequence"/>
</dbReference>
<gene>
    <name evidence="1" type="ORF">NQ176_g9232</name>
</gene>
<comment type="caution">
    <text evidence="1">The sequence shown here is derived from an EMBL/GenBank/DDBJ whole genome shotgun (WGS) entry which is preliminary data.</text>
</comment>
<sequence length="264" mass="29218">MCQHHEDNPELTQVKIGSMFEVERGTVSKVLRNKDMFLKGEDDATNQKKKKKTTRKRPDFDRTLSKHVKNQRECGIEMTDSAIMQQAQLSALGSGDQYAALNCLIPMSHIPGNAGMSVTLYCFSLSPPAAGTVPISGDQSDANLRAQGDYEFGYHFDVSHLQAALANTVQFSFPSDFNESVGPFALLRYGPPARLALQSNLASNEIYGAAGEQAMEISAKRPNPEDVQHAATTLLDYIESHDHPDQRGDAYFAILQLRNNVQRR</sequence>
<proteinExistence type="predicted"/>
<keyword evidence="2" id="KW-1185">Reference proteome</keyword>
<reference evidence="1" key="1">
    <citation type="submission" date="2022-08" db="EMBL/GenBank/DDBJ databases">
        <title>Genome Sequence of Lecanicillium fungicola.</title>
        <authorList>
            <person name="Buettner E."/>
        </authorList>
    </citation>
    <scope>NUCLEOTIDE SEQUENCE</scope>
    <source>
        <strain evidence="1">Babe33</strain>
    </source>
</reference>
<protein>
    <submittedName>
        <fullName evidence="1">Uncharacterized protein</fullName>
    </submittedName>
</protein>
<name>A0ACC1MQ29_9HYPO</name>